<organism evidence="1 2">
    <name type="scientific">Colletotrichum incanum</name>
    <name type="common">Soybean anthracnose fungus</name>
    <dbReference type="NCBI Taxonomy" id="1573173"/>
    <lineage>
        <taxon>Eukaryota</taxon>
        <taxon>Fungi</taxon>
        <taxon>Dikarya</taxon>
        <taxon>Ascomycota</taxon>
        <taxon>Pezizomycotina</taxon>
        <taxon>Sordariomycetes</taxon>
        <taxon>Hypocreomycetidae</taxon>
        <taxon>Glomerellales</taxon>
        <taxon>Glomerellaceae</taxon>
        <taxon>Colletotrichum</taxon>
        <taxon>Colletotrichum spaethianum species complex</taxon>
    </lineage>
</organism>
<evidence type="ECO:0000313" key="2">
    <source>
        <dbReference type="Proteomes" id="UP000076584"/>
    </source>
</evidence>
<dbReference type="AlphaFoldDB" id="A0A167BLZ9"/>
<gene>
    <name evidence="1" type="ORF">CI238_12569</name>
</gene>
<comment type="caution">
    <text evidence="1">The sequence shown here is derived from an EMBL/GenBank/DDBJ whole genome shotgun (WGS) entry which is preliminary data.</text>
</comment>
<accession>A0A167BLZ9</accession>
<proteinExistence type="predicted"/>
<reference evidence="1 2" key="1">
    <citation type="submission" date="2015-06" db="EMBL/GenBank/DDBJ databases">
        <title>Survival trade-offs in plant roots during colonization by closely related pathogenic and mutualistic fungi.</title>
        <authorList>
            <person name="Hacquard S."/>
            <person name="Kracher B."/>
            <person name="Hiruma K."/>
            <person name="Weinman A."/>
            <person name="Muench P."/>
            <person name="Garrido Oter R."/>
            <person name="Ver Loren van Themaat E."/>
            <person name="Dallerey J.-F."/>
            <person name="Damm U."/>
            <person name="Henrissat B."/>
            <person name="Lespinet O."/>
            <person name="Thon M."/>
            <person name="Kemen E."/>
            <person name="McHardy A.C."/>
            <person name="Schulze-Lefert P."/>
            <person name="O'Connell R.J."/>
        </authorList>
    </citation>
    <scope>NUCLEOTIDE SEQUENCE [LARGE SCALE GENOMIC DNA]</scope>
    <source>
        <strain evidence="1 2">MAFF 238704</strain>
    </source>
</reference>
<name>A0A167BLZ9_COLIC</name>
<sequence>MFVERVRNERKAKGEPGSSVEAMFVEEAFHGWLEVSVIAWEKKMIMRGEGLELVKHTHAQYCYRWDKAT</sequence>
<keyword evidence="2" id="KW-1185">Reference proteome</keyword>
<dbReference type="EMBL" id="LFIW01001644">
    <property type="protein sequence ID" value="KZL81480.1"/>
    <property type="molecule type" value="Genomic_DNA"/>
</dbReference>
<protein>
    <submittedName>
        <fullName evidence="1">Lipase esterase family</fullName>
    </submittedName>
</protein>
<dbReference type="Proteomes" id="UP000076584">
    <property type="component" value="Unassembled WGS sequence"/>
</dbReference>
<evidence type="ECO:0000313" key="1">
    <source>
        <dbReference type="EMBL" id="KZL81480.1"/>
    </source>
</evidence>